<accession>U6NHM8</accession>
<dbReference type="GO" id="GO:0120516">
    <property type="term" value="F:diacylglycerol lipase activity"/>
    <property type="evidence" value="ECO:0007669"/>
    <property type="project" value="RHEA"/>
</dbReference>
<keyword evidence="1" id="KW-1015">Disulfide bond</keyword>
<feature type="domain" description="Fungal lipase-type" evidence="6">
    <location>
        <begin position="104"/>
        <end position="241"/>
    </location>
</feature>
<evidence type="ECO:0000256" key="5">
    <source>
        <dbReference type="SAM" id="SignalP"/>
    </source>
</evidence>
<evidence type="ECO:0000256" key="4">
    <source>
        <dbReference type="ARBA" id="ARBA00048461"/>
    </source>
</evidence>
<dbReference type="PANTHER" id="PTHR45856:SF25">
    <property type="entry name" value="FUNGAL LIPASE-LIKE DOMAIN-CONTAINING PROTEIN"/>
    <property type="match status" value="1"/>
</dbReference>
<dbReference type="InterPro" id="IPR002921">
    <property type="entry name" value="Fungal_lipase-type"/>
</dbReference>
<gene>
    <name evidence="7" type="primary">lip1</name>
</gene>
<keyword evidence="5" id="KW-0732">Signal</keyword>
<comment type="catalytic activity">
    <reaction evidence="3">
        <text>a diacylglycerol + H2O = a monoacylglycerol + a fatty acid + H(+)</text>
        <dbReference type="Rhea" id="RHEA:32731"/>
        <dbReference type="ChEBI" id="CHEBI:15377"/>
        <dbReference type="ChEBI" id="CHEBI:15378"/>
        <dbReference type="ChEBI" id="CHEBI:17408"/>
        <dbReference type="ChEBI" id="CHEBI:18035"/>
        <dbReference type="ChEBI" id="CHEBI:28868"/>
    </reaction>
</comment>
<feature type="chain" id="PRO_5004674395" evidence="5">
    <location>
        <begin position="20"/>
        <end position="302"/>
    </location>
</feature>
<dbReference type="GO" id="GO:0004806">
    <property type="term" value="F:triacylglycerol lipase activity"/>
    <property type="evidence" value="ECO:0007669"/>
    <property type="project" value="UniProtKB-EC"/>
</dbReference>
<evidence type="ECO:0000256" key="2">
    <source>
        <dbReference type="ARBA" id="ARBA00043996"/>
    </source>
</evidence>
<comment type="catalytic activity">
    <reaction evidence="4">
        <text>a monoacylglycerol + H2O = glycerol + a fatty acid + H(+)</text>
        <dbReference type="Rhea" id="RHEA:15245"/>
        <dbReference type="ChEBI" id="CHEBI:15377"/>
        <dbReference type="ChEBI" id="CHEBI:15378"/>
        <dbReference type="ChEBI" id="CHEBI:17408"/>
        <dbReference type="ChEBI" id="CHEBI:17754"/>
        <dbReference type="ChEBI" id="CHEBI:28868"/>
    </reaction>
</comment>
<evidence type="ECO:0000256" key="3">
    <source>
        <dbReference type="ARBA" id="ARBA00047591"/>
    </source>
</evidence>
<dbReference type="InterPro" id="IPR051218">
    <property type="entry name" value="Sec_MonoDiacylglyc_Lipase"/>
</dbReference>
<comment type="similarity">
    <text evidence="2">Belongs to the AB hydrolase superfamily. Lipase family. Class 3 subfamily.</text>
</comment>
<dbReference type="GO" id="GO:0047372">
    <property type="term" value="F:monoacylglycerol lipase activity"/>
    <property type="evidence" value="ECO:0007669"/>
    <property type="project" value="RHEA"/>
</dbReference>
<dbReference type="EMBL" id="HG764409">
    <property type="protein sequence ID" value="CDJ79838.1"/>
    <property type="molecule type" value="Genomic_DNA"/>
</dbReference>
<dbReference type="EC" id="3.1.1.3" evidence="7"/>
<evidence type="ECO:0000259" key="6">
    <source>
        <dbReference type="Pfam" id="PF01764"/>
    </source>
</evidence>
<organism evidence="7">
    <name type="scientific">Leucoagaricus gongylophorus</name>
    <name type="common">Leaf-cutting ant fungus</name>
    <name type="synonym">Rozites gongylophorus</name>
    <dbReference type="NCBI Taxonomy" id="79220"/>
    <lineage>
        <taxon>Eukaryota</taxon>
        <taxon>Fungi</taxon>
        <taxon>Dikarya</taxon>
        <taxon>Basidiomycota</taxon>
        <taxon>Agaricomycotina</taxon>
        <taxon>Agaricomycetes</taxon>
        <taxon>Agaricomycetidae</taxon>
        <taxon>Agaricales</taxon>
        <taxon>Agaricineae</taxon>
        <taxon>Agaricaceae</taxon>
        <taxon>Leucoagaricus</taxon>
    </lineage>
</organism>
<keyword evidence="7" id="KW-0378">Hydrolase</keyword>
<dbReference type="GO" id="GO:0006629">
    <property type="term" value="P:lipid metabolic process"/>
    <property type="evidence" value="ECO:0007669"/>
    <property type="project" value="InterPro"/>
</dbReference>
<evidence type="ECO:0000313" key="7">
    <source>
        <dbReference type="EMBL" id="CDJ79838.1"/>
    </source>
</evidence>
<protein>
    <submittedName>
        <fullName evidence="7">Triacylglycerol lipase</fullName>
        <ecNumber evidence="7">3.1.1.3</ecNumber>
    </submittedName>
</protein>
<dbReference type="InterPro" id="IPR029058">
    <property type="entry name" value="AB_hydrolase_fold"/>
</dbReference>
<dbReference type="Pfam" id="PF01764">
    <property type="entry name" value="Lipase_3"/>
    <property type="match status" value="1"/>
</dbReference>
<reference evidence="7" key="1">
    <citation type="submission" date="2013-10" db="EMBL/GenBank/DDBJ databases">
        <title>The fungal symbiont of Acromyrmex leaf-cutting ants expresses the full spectrum of genes to degrade cellulose and other plant cell wall polysaccharides.</title>
        <authorList>
            <person name="Grell M.N."/>
            <person name="Linde T."/>
            <person name="Nygaard S."/>
            <person name="Nielsen K.L."/>
            <person name="Boomsma J.J."/>
            <person name="Lange L."/>
        </authorList>
    </citation>
    <scope>NUCLEOTIDE SEQUENCE</scope>
    <source>
        <strain evidence="7">Ae322</strain>
    </source>
</reference>
<feature type="signal peptide" evidence="5">
    <location>
        <begin position="1"/>
        <end position="19"/>
    </location>
</feature>
<dbReference type="PANTHER" id="PTHR45856">
    <property type="entry name" value="ALPHA/BETA-HYDROLASES SUPERFAMILY PROTEIN"/>
    <property type="match status" value="1"/>
</dbReference>
<proteinExistence type="inferred from homology"/>
<evidence type="ECO:0000256" key="1">
    <source>
        <dbReference type="ARBA" id="ARBA00023157"/>
    </source>
</evidence>
<dbReference type="Gene3D" id="3.40.50.1820">
    <property type="entry name" value="alpha/beta hydrolase"/>
    <property type="match status" value="1"/>
</dbReference>
<name>U6NHM8_LEUGO</name>
<dbReference type="SUPFAM" id="SSF53474">
    <property type="entry name" value="alpha/beta-Hydrolases"/>
    <property type="match status" value="1"/>
</dbReference>
<dbReference type="CDD" id="cd00519">
    <property type="entry name" value="Lipase_3"/>
    <property type="match status" value="1"/>
</dbReference>
<dbReference type="AlphaFoldDB" id="U6NHM8"/>
<sequence length="302" mass="31937">MLTPRVFFASFLAFFAVNASPLNPMKRQAITALDTTQINAFTPFTHFASTAYCDPSTTINWSCGANCEANSDFVPVASGGDGSSVQFWYVGYSPSQNTIIVGHQGTDTTKIMAIATDANVFFKELDSSLFPGVSSSVKVHSGFANEQAKTAADILSAVQTAISQTSITTVTVVGHSLGGAIALIDSIYLLLHTTGVTIQAIVYGCPRVGNQAFADYVDLHLNLNLTHITNKKDPIPIVPGRLLGYVGPSGEDHISEDNTWFACAGQDNTNTDCSTGAVPNIFESDASDHSGPYNGITMGCDT</sequence>